<dbReference type="PRINTS" id="PR00080">
    <property type="entry name" value="SDRFAMILY"/>
</dbReference>
<dbReference type="NCBIfam" id="NF004846">
    <property type="entry name" value="PRK06197.1"/>
    <property type="match status" value="1"/>
</dbReference>
<proteinExistence type="inferred from homology"/>
<dbReference type="SUPFAM" id="SSF51735">
    <property type="entry name" value="NAD(P)-binding Rossmann-fold domains"/>
    <property type="match status" value="1"/>
</dbReference>
<dbReference type="Proteomes" id="UP000794436">
    <property type="component" value="Unassembled WGS sequence"/>
</dbReference>
<comment type="caution">
    <text evidence="4">The sequence shown here is derived from an EMBL/GenBank/DDBJ whole genome shotgun (WGS) entry which is preliminary data.</text>
</comment>
<dbReference type="Pfam" id="PF00106">
    <property type="entry name" value="adh_short"/>
    <property type="match status" value="1"/>
</dbReference>
<dbReference type="PANTHER" id="PTHR24320">
    <property type="entry name" value="RETINOL DEHYDROGENASE"/>
    <property type="match status" value="1"/>
</dbReference>
<evidence type="ECO:0000256" key="2">
    <source>
        <dbReference type="ARBA" id="ARBA00023002"/>
    </source>
</evidence>
<dbReference type="CDD" id="cd05327">
    <property type="entry name" value="retinol-DH_like_SDR_c_like"/>
    <property type="match status" value="1"/>
</dbReference>
<dbReference type="PRINTS" id="PR00081">
    <property type="entry name" value="GDHRDH"/>
</dbReference>
<evidence type="ECO:0000313" key="5">
    <source>
        <dbReference type="Proteomes" id="UP000794436"/>
    </source>
</evidence>
<comment type="similarity">
    <text evidence="1 3">Belongs to the short-chain dehydrogenases/reductases (SDR) family.</text>
</comment>
<dbReference type="EMBL" id="SPLM01000145">
    <property type="protein sequence ID" value="TMW56823.1"/>
    <property type="molecule type" value="Genomic_DNA"/>
</dbReference>
<dbReference type="OrthoDB" id="37648at2759"/>
<accession>A0A8K1C5J8</accession>
<sequence>MTKSNSTVPDKWDATHIQSLRNKIAIVTGGNNGIGYVTVLELARKGANVVLACRSEARANEAINKIRAELSGVPGAGTLKFIQVDTSDLSSVNRFVADFKNTHDRLDLLINNAGVMDIPYEETVDGLEMQMAVNHLGHFALTAQLFDVLKASAPSRVVSVSSIAHRGAPKFDEKTFFLSKDKYDSMAAYGNSKIANLYFIFELARRLEAGGVTGVTAVACHPGVTVTNLIPTTMEKSGCMKRTYLKVMRSLPLFSPASMGALPTLYAATAPNVKNAEYYGPSGFQNLRGYPSLNTPSKESLSESAAQKVWEKSELLTGTPFPVRK</sequence>
<dbReference type="PANTHER" id="PTHR24320:SF148">
    <property type="entry name" value="NAD(P)-BINDING ROSSMANN-FOLD SUPERFAMILY PROTEIN"/>
    <property type="match status" value="1"/>
</dbReference>
<dbReference type="Gene3D" id="3.40.50.720">
    <property type="entry name" value="NAD(P)-binding Rossmann-like Domain"/>
    <property type="match status" value="1"/>
</dbReference>
<dbReference type="AlphaFoldDB" id="A0A8K1C5J8"/>
<name>A0A8K1C5J8_PYTOL</name>
<keyword evidence="5" id="KW-1185">Reference proteome</keyword>
<keyword evidence="2" id="KW-0560">Oxidoreductase</keyword>
<evidence type="ECO:0008006" key="6">
    <source>
        <dbReference type="Google" id="ProtNLM"/>
    </source>
</evidence>
<reference evidence="4" key="1">
    <citation type="submission" date="2019-03" db="EMBL/GenBank/DDBJ databases">
        <title>Long read genome sequence of the mycoparasitic Pythium oligandrum ATCC 38472 isolated from sugarbeet rhizosphere.</title>
        <authorList>
            <person name="Gaulin E."/>
        </authorList>
    </citation>
    <scope>NUCLEOTIDE SEQUENCE</scope>
    <source>
        <strain evidence="4">ATCC 38472_TT</strain>
    </source>
</reference>
<dbReference type="GO" id="GO:0016491">
    <property type="term" value="F:oxidoreductase activity"/>
    <property type="evidence" value="ECO:0007669"/>
    <property type="project" value="UniProtKB-KW"/>
</dbReference>
<gene>
    <name evidence="4" type="ORF">Poli38472_006833</name>
</gene>
<organism evidence="4 5">
    <name type="scientific">Pythium oligandrum</name>
    <name type="common">Mycoparasitic fungus</name>
    <dbReference type="NCBI Taxonomy" id="41045"/>
    <lineage>
        <taxon>Eukaryota</taxon>
        <taxon>Sar</taxon>
        <taxon>Stramenopiles</taxon>
        <taxon>Oomycota</taxon>
        <taxon>Peronosporomycetes</taxon>
        <taxon>Pythiales</taxon>
        <taxon>Pythiaceae</taxon>
        <taxon>Pythium</taxon>
    </lineage>
</organism>
<evidence type="ECO:0000256" key="3">
    <source>
        <dbReference type="RuleBase" id="RU000363"/>
    </source>
</evidence>
<evidence type="ECO:0000313" key="4">
    <source>
        <dbReference type="EMBL" id="TMW56823.1"/>
    </source>
</evidence>
<dbReference type="InterPro" id="IPR036291">
    <property type="entry name" value="NAD(P)-bd_dom_sf"/>
</dbReference>
<protein>
    <recommendedName>
        <fullName evidence="6">Protochlorophyllide reductase</fullName>
    </recommendedName>
</protein>
<dbReference type="InterPro" id="IPR002347">
    <property type="entry name" value="SDR_fam"/>
</dbReference>
<evidence type="ECO:0000256" key="1">
    <source>
        <dbReference type="ARBA" id="ARBA00006484"/>
    </source>
</evidence>